<dbReference type="GO" id="GO:0005739">
    <property type="term" value="C:mitochondrion"/>
    <property type="evidence" value="ECO:0007669"/>
    <property type="project" value="TreeGrafter"/>
</dbReference>
<proteinExistence type="inferred from homology"/>
<dbReference type="NCBIfam" id="TIGR01262">
    <property type="entry name" value="maiA"/>
    <property type="match status" value="1"/>
</dbReference>
<dbReference type="SUPFAM" id="SSF47616">
    <property type="entry name" value="GST C-terminal domain-like"/>
    <property type="match status" value="1"/>
</dbReference>
<dbReference type="SUPFAM" id="SSF52833">
    <property type="entry name" value="Thioredoxin-like"/>
    <property type="match status" value="1"/>
</dbReference>
<dbReference type="InterPro" id="IPR040079">
    <property type="entry name" value="Glutathione_S-Trfase"/>
</dbReference>
<feature type="non-terminal residue" evidence="10">
    <location>
        <position position="1"/>
    </location>
</feature>
<keyword evidence="11" id="KW-1185">Reference proteome</keyword>
<dbReference type="InterPro" id="IPR004045">
    <property type="entry name" value="Glutathione_S-Trfase_N"/>
</dbReference>
<evidence type="ECO:0000256" key="5">
    <source>
        <dbReference type="ARBA" id="ARBA00013199"/>
    </source>
</evidence>
<dbReference type="PROSITE" id="PS50404">
    <property type="entry name" value="GST_NTER"/>
    <property type="match status" value="1"/>
</dbReference>
<dbReference type="GO" id="GO:0006559">
    <property type="term" value="P:L-phenylalanine catabolic process"/>
    <property type="evidence" value="ECO:0007669"/>
    <property type="project" value="UniProtKB-KW"/>
</dbReference>
<dbReference type="PANTHER" id="PTHR42673">
    <property type="entry name" value="MALEYLACETOACETATE ISOMERASE"/>
    <property type="match status" value="1"/>
</dbReference>
<comment type="pathway">
    <text evidence="3">Amino-acid degradation; L-phenylalanine degradation; acetoacetate and fumarate from L-phenylalanine: step 5/6.</text>
</comment>
<evidence type="ECO:0000256" key="7">
    <source>
        <dbReference type="ARBA" id="ARBA00023232"/>
    </source>
</evidence>
<dbReference type="PROSITE" id="PS50405">
    <property type="entry name" value="GST_CTER"/>
    <property type="match status" value="1"/>
</dbReference>
<evidence type="ECO:0000259" key="9">
    <source>
        <dbReference type="PROSITE" id="PS50405"/>
    </source>
</evidence>
<evidence type="ECO:0000256" key="2">
    <source>
        <dbReference type="ARBA" id="ARBA00001955"/>
    </source>
</evidence>
<evidence type="ECO:0000256" key="1">
    <source>
        <dbReference type="ARBA" id="ARBA00001622"/>
    </source>
</evidence>
<dbReference type="PANTHER" id="PTHR42673:SF4">
    <property type="entry name" value="MALEYLACETOACETATE ISOMERASE"/>
    <property type="match status" value="1"/>
</dbReference>
<comment type="cofactor">
    <cofactor evidence="2">
        <name>glutathione</name>
        <dbReference type="ChEBI" id="CHEBI:57925"/>
    </cofactor>
</comment>
<dbReference type="Proteomes" id="UP001328107">
    <property type="component" value="Unassembled WGS sequence"/>
</dbReference>
<feature type="domain" description="GST C-terminal" evidence="9">
    <location>
        <begin position="94"/>
        <end position="219"/>
    </location>
</feature>
<comment type="similarity">
    <text evidence="4">Belongs to the GST superfamily. Zeta family.</text>
</comment>
<dbReference type="GO" id="GO:0006749">
    <property type="term" value="P:glutathione metabolic process"/>
    <property type="evidence" value="ECO:0007669"/>
    <property type="project" value="TreeGrafter"/>
</dbReference>
<comment type="caution">
    <text evidence="10">The sequence shown here is derived from an EMBL/GenBank/DDBJ whole genome shotgun (WGS) entry which is preliminary data.</text>
</comment>
<feature type="domain" description="GST N-terminal" evidence="8">
    <location>
        <begin position="7"/>
        <end position="89"/>
    </location>
</feature>
<evidence type="ECO:0000313" key="11">
    <source>
        <dbReference type="Proteomes" id="UP001328107"/>
    </source>
</evidence>
<dbReference type="GO" id="GO:0006572">
    <property type="term" value="P:L-tyrosine catabolic process"/>
    <property type="evidence" value="ECO:0007669"/>
    <property type="project" value="UniProtKB-KW"/>
</dbReference>
<comment type="catalytic activity">
    <reaction evidence="1">
        <text>4-maleylacetoacetate = 4-fumarylacetoacetate</text>
        <dbReference type="Rhea" id="RHEA:14817"/>
        <dbReference type="ChEBI" id="CHEBI:17105"/>
        <dbReference type="ChEBI" id="CHEBI:18034"/>
        <dbReference type="EC" id="5.2.1.2"/>
    </reaction>
</comment>
<dbReference type="AlphaFoldDB" id="A0AAN5CI74"/>
<accession>A0AAN5CI74</accession>
<sequence length="219" mass="24697">LFSMANQKLTLFTKWTSSCSWRVRCALHYKQIKYETQPVNLLDLNNENGRKLLKLNPASRVPMLIHGERVLTESMAIMEYLEENFDGPRLLPADSYARAQSRAIALHIACGIQPLQNMRVTRKVSQQHGPEASKEWAKYWTHLGLKELEGMVSKTAGTYAVGDAVSIADTCIPSIMMKGRSWKVDVAEFPTLLRIDKNLAALESFQAAHPDRQPEAAKQ</sequence>
<dbReference type="SFLD" id="SFLDG00358">
    <property type="entry name" value="Main_(cytGST)"/>
    <property type="match status" value="1"/>
</dbReference>
<dbReference type="InterPro" id="IPR034330">
    <property type="entry name" value="GST_Zeta_C"/>
</dbReference>
<dbReference type="InterPro" id="IPR036282">
    <property type="entry name" value="Glutathione-S-Trfase_C_sf"/>
</dbReference>
<dbReference type="Gene3D" id="1.20.1050.10">
    <property type="match status" value="1"/>
</dbReference>
<organism evidence="10 11">
    <name type="scientific">Pristionchus mayeri</name>
    <dbReference type="NCBI Taxonomy" id="1317129"/>
    <lineage>
        <taxon>Eukaryota</taxon>
        <taxon>Metazoa</taxon>
        <taxon>Ecdysozoa</taxon>
        <taxon>Nematoda</taxon>
        <taxon>Chromadorea</taxon>
        <taxon>Rhabditida</taxon>
        <taxon>Rhabditina</taxon>
        <taxon>Diplogasteromorpha</taxon>
        <taxon>Diplogasteroidea</taxon>
        <taxon>Neodiplogasteridae</taxon>
        <taxon>Pristionchus</taxon>
    </lineage>
</organism>
<keyword evidence="7" id="KW-0585">Phenylalanine catabolism</keyword>
<dbReference type="EC" id="5.2.1.2" evidence="5"/>
<gene>
    <name evidence="10" type="ORF">PMAYCL1PPCAC_15056</name>
</gene>
<dbReference type="InterPro" id="IPR010987">
    <property type="entry name" value="Glutathione-S-Trfase_C-like"/>
</dbReference>
<dbReference type="FunFam" id="1.20.1050.10:FF:000017">
    <property type="entry name" value="Maleylacetoacetate isomerase"/>
    <property type="match status" value="1"/>
</dbReference>
<evidence type="ECO:0000256" key="4">
    <source>
        <dbReference type="ARBA" id="ARBA00010007"/>
    </source>
</evidence>
<dbReference type="CDD" id="cd03191">
    <property type="entry name" value="GST_C_Zeta"/>
    <property type="match status" value="1"/>
</dbReference>
<dbReference type="GO" id="GO:0004364">
    <property type="term" value="F:glutathione transferase activity"/>
    <property type="evidence" value="ECO:0007669"/>
    <property type="project" value="TreeGrafter"/>
</dbReference>
<evidence type="ECO:0000256" key="3">
    <source>
        <dbReference type="ARBA" id="ARBA00004671"/>
    </source>
</evidence>
<evidence type="ECO:0000256" key="6">
    <source>
        <dbReference type="ARBA" id="ARBA00022878"/>
    </source>
</evidence>
<dbReference type="Gene3D" id="3.40.30.10">
    <property type="entry name" value="Glutaredoxin"/>
    <property type="match status" value="1"/>
</dbReference>
<name>A0AAN5CI74_9BILA</name>
<keyword evidence="6" id="KW-0828">Tyrosine catabolism</keyword>
<evidence type="ECO:0000313" key="10">
    <source>
        <dbReference type="EMBL" id="GMR44861.1"/>
    </source>
</evidence>
<dbReference type="EMBL" id="BTRK01000004">
    <property type="protein sequence ID" value="GMR44861.1"/>
    <property type="molecule type" value="Genomic_DNA"/>
</dbReference>
<dbReference type="InterPro" id="IPR005955">
    <property type="entry name" value="GST_Zeta"/>
</dbReference>
<dbReference type="InterPro" id="IPR036249">
    <property type="entry name" value="Thioredoxin-like_sf"/>
</dbReference>
<dbReference type="Pfam" id="PF02798">
    <property type="entry name" value="GST_N"/>
    <property type="match status" value="1"/>
</dbReference>
<evidence type="ECO:0000259" key="8">
    <source>
        <dbReference type="PROSITE" id="PS50404"/>
    </source>
</evidence>
<protein>
    <recommendedName>
        <fullName evidence="5">maleylacetoacetate isomerase</fullName>
        <ecNumber evidence="5">5.2.1.2</ecNumber>
    </recommendedName>
</protein>
<dbReference type="GO" id="GO:0016034">
    <property type="term" value="F:maleylacetoacetate isomerase activity"/>
    <property type="evidence" value="ECO:0007669"/>
    <property type="project" value="UniProtKB-EC"/>
</dbReference>
<dbReference type="SFLD" id="SFLDS00019">
    <property type="entry name" value="Glutathione_Transferase_(cytos"/>
    <property type="match status" value="1"/>
</dbReference>
<reference evidence="11" key="1">
    <citation type="submission" date="2022-10" db="EMBL/GenBank/DDBJ databases">
        <title>Genome assembly of Pristionchus species.</title>
        <authorList>
            <person name="Yoshida K."/>
            <person name="Sommer R.J."/>
        </authorList>
    </citation>
    <scope>NUCLEOTIDE SEQUENCE [LARGE SCALE GENOMIC DNA]</scope>
    <source>
        <strain evidence="11">RS5460</strain>
    </source>
</reference>